<dbReference type="CDD" id="cd00130">
    <property type="entry name" value="PAS"/>
    <property type="match status" value="1"/>
</dbReference>
<dbReference type="Pfam" id="PF07238">
    <property type="entry name" value="PilZ"/>
    <property type="match status" value="1"/>
</dbReference>
<dbReference type="InterPro" id="IPR029787">
    <property type="entry name" value="Nucleotide_cyclase"/>
</dbReference>
<dbReference type="Pfam" id="PF08448">
    <property type="entry name" value="PAS_4"/>
    <property type="match status" value="1"/>
</dbReference>
<dbReference type="CDD" id="cd01949">
    <property type="entry name" value="GGDEF"/>
    <property type="match status" value="1"/>
</dbReference>
<reference evidence="5 8" key="2">
    <citation type="submission" date="2019-09" db="EMBL/GenBank/DDBJ databases">
        <title>Complete genome sequence of Sporolactobacillus terrae 70-3.</title>
        <authorList>
            <person name="Tanaka N."/>
            <person name="Shiwa Y."/>
            <person name="Fujita N."/>
            <person name="Tanasupawat S."/>
        </authorList>
    </citation>
    <scope>NUCLEOTIDE SEQUENCE [LARGE SCALE GENOMIC DNA]</scope>
    <source>
        <strain evidence="5 8">70-3</strain>
    </source>
</reference>
<dbReference type="InterPro" id="IPR052155">
    <property type="entry name" value="Biofilm_reg_signaling"/>
</dbReference>
<evidence type="ECO:0000259" key="2">
    <source>
        <dbReference type="PROSITE" id="PS50113"/>
    </source>
</evidence>
<dbReference type="PROSITE" id="PS50112">
    <property type="entry name" value="PAS"/>
    <property type="match status" value="2"/>
</dbReference>
<dbReference type="Proteomes" id="UP000326951">
    <property type="component" value="Chromosome"/>
</dbReference>
<evidence type="ECO:0000313" key="8">
    <source>
        <dbReference type="Proteomes" id="UP000326951"/>
    </source>
</evidence>
<name>A0A410DBD2_9BACL</name>
<dbReference type="InterPro" id="IPR035919">
    <property type="entry name" value="EAL_sf"/>
</dbReference>
<dbReference type="InterPro" id="IPR001633">
    <property type="entry name" value="EAL_dom"/>
</dbReference>
<dbReference type="Gene3D" id="3.30.70.270">
    <property type="match status" value="1"/>
</dbReference>
<feature type="domain" description="PAS" evidence="1">
    <location>
        <begin position="173"/>
        <end position="211"/>
    </location>
</feature>
<dbReference type="Gene3D" id="3.30.450.20">
    <property type="entry name" value="PAS domain"/>
    <property type="match status" value="2"/>
</dbReference>
<dbReference type="InterPro" id="IPR009875">
    <property type="entry name" value="PilZ_domain"/>
</dbReference>
<dbReference type="NCBIfam" id="TIGR00229">
    <property type="entry name" value="sensory_box"/>
    <property type="match status" value="2"/>
</dbReference>
<feature type="domain" description="EAL" evidence="3">
    <location>
        <begin position="436"/>
        <end position="694"/>
    </location>
</feature>
<dbReference type="RefSeq" id="WP_128166992.1">
    <property type="nucleotide sequence ID" value="NZ_AP021853.1"/>
</dbReference>
<gene>
    <name evidence="6" type="ORF">C0674_12655</name>
    <name evidence="5" type="ORF">St703_25120</name>
</gene>
<evidence type="ECO:0008006" key="9">
    <source>
        <dbReference type="Google" id="ProtNLM"/>
    </source>
</evidence>
<dbReference type="PANTHER" id="PTHR44757">
    <property type="entry name" value="DIGUANYLATE CYCLASE DGCP"/>
    <property type="match status" value="1"/>
</dbReference>
<dbReference type="InterPro" id="IPR043128">
    <property type="entry name" value="Rev_trsase/Diguanyl_cyclase"/>
</dbReference>
<accession>A0A410DBD2</accession>
<dbReference type="GO" id="GO:0035438">
    <property type="term" value="F:cyclic-di-GMP binding"/>
    <property type="evidence" value="ECO:0007669"/>
    <property type="project" value="InterPro"/>
</dbReference>
<feature type="domain" description="PAS" evidence="1">
    <location>
        <begin position="20"/>
        <end position="90"/>
    </location>
</feature>
<organism evidence="5 8">
    <name type="scientific">Sporolactobacillus terrae</name>
    <dbReference type="NCBI Taxonomy" id="269673"/>
    <lineage>
        <taxon>Bacteria</taxon>
        <taxon>Bacillati</taxon>
        <taxon>Bacillota</taxon>
        <taxon>Bacilli</taxon>
        <taxon>Bacillales</taxon>
        <taxon>Sporolactobacillaceae</taxon>
        <taxon>Sporolactobacillus</taxon>
    </lineage>
</organism>
<dbReference type="InterPro" id="IPR035965">
    <property type="entry name" value="PAS-like_dom_sf"/>
</dbReference>
<keyword evidence="7" id="KW-1185">Reference proteome</keyword>
<dbReference type="EMBL" id="CP025688">
    <property type="protein sequence ID" value="QAA23383.1"/>
    <property type="molecule type" value="Genomic_DNA"/>
</dbReference>
<evidence type="ECO:0000259" key="3">
    <source>
        <dbReference type="PROSITE" id="PS50883"/>
    </source>
</evidence>
<dbReference type="Pfam" id="PF00990">
    <property type="entry name" value="GGDEF"/>
    <property type="match status" value="1"/>
</dbReference>
<feature type="domain" description="PAC" evidence="2">
    <location>
        <begin position="92"/>
        <end position="143"/>
    </location>
</feature>
<dbReference type="CDD" id="cd01948">
    <property type="entry name" value="EAL"/>
    <property type="match status" value="1"/>
</dbReference>
<dbReference type="Proteomes" id="UP000285882">
    <property type="component" value="Chromosome"/>
</dbReference>
<dbReference type="AlphaFoldDB" id="A0A410DBD2"/>
<dbReference type="NCBIfam" id="TIGR00254">
    <property type="entry name" value="GGDEF"/>
    <property type="match status" value="1"/>
</dbReference>
<dbReference type="InterPro" id="IPR013656">
    <property type="entry name" value="PAS_4"/>
</dbReference>
<dbReference type="EMBL" id="AP021853">
    <property type="protein sequence ID" value="BBN99807.1"/>
    <property type="molecule type" value="Genomic_DNA"/>
</dbReference>
<dbReference type="Gene3D" id="3.20.20.450">
    <property type="entry name" value="EAL domain"/>
    <property type="match status" value="1"/>
</dbReference>
<sequence length="853" mass="97729">MHNDQKQCADHQNGDTAQYPDLFYRSLFDNSPDLIFYMDVNGVIALPNKRFSKFIGYPVNEIILKKMDQFLADEQIPSFTTAYQRVLLGEKQYLNSVFVHKNGRRFDVHLTMLPTTSENKVIGMFAVATDVTQTNRLKQSLIESEILFKSITDSASFAIFIFQGKKLIYGNPQLYAFLEPELAGDACILDVLHPDDQSNVRSITDQLVAGEKGIDFSFRKIRDGEMHHFDCSIKKIIYRDKATFIGSIQDVTKRKEAEALTKYLINHDELTDLPNSRFFRKKLEQELIVSNSLHQNLAVMYLDLERFKYINDTLGHPTGDELLKQFAKKLRALLDVRHFIARISADEFLILCPNVFYPTVVNLAETMVSAFDEPFLINDYRIPVSLNIGISIFPDDGDDGTTLMKHADAALHWAQKDKHNRYRIFTSTMDITGYKRFTLESDLRNSLDLHQFDLYYQPKVDLFTNQIVGAEALIRWNHPKWGLVSPTEFIPLAEEIGVMRQIDRWIEETACRQNKAWQEAGLPELPISVNLTAYRFLENDLVTRILEILNQTKLDPHNLEVEIVETSLLENEATVLSILDGLRANGIGIHLDDFGTGYSSLSYLKRFKGKIDTLKIDKSFIDDLNATGDNSSRFITQSIIDLAHHLNMRVVAEGVETQEQLQLLKEIKCDVVQGYLFSRPIPADQFAKFVRKQRGRSADISRHAQRKPHKNRRKFFRVALKSPLKASVTLDHFHGQTVRLGQSRILIENIGLGGLRFLSDLRFGIDSSMILKIETTILGKAATFYGSVVWAKELKTEIFQYGFVFNMSEKERTLLSQQLNRLAHMLKTASPTPNPDFVTTDKFDFFSNVKDSR</sequence>
<dbReference type="SUPFAM" id="SSF55073">
    <property type="entry name" value="Nucleotide cyclase"/>
    <property type="match status" value="1"/>
</dbReference>
<proteinExistence type="predicted"/>
<dbReference type="InterPro" id="IPR000160">
    <property type="entry name" value="GGDEF_dom"/>
</dbReference>
<dbReference type="PANTHER" id="PTHR44757:SF2">
    <property type="entry name" value="BIOFILM ARCHITECTURE MAINTENANCE PROTEIN MBAA"/>
    <property type="match status" value="1"/>
</dbReference>
<dbReference type="FunFam" id="3.20.20.450:FF:000001">
    <property type="entry name" value="Cyclic di-GMP phosphodiesterase yahA"/>
    <property type="match status" value="1"/>
</dbReference>
<dbReference type="STRING" id="1449983.GCA_000647835_01881"/>
<evidence type="ECO:0000259" key="1">
    <source>
        <dbReference type="PROSITE" id="PS50112"/>
    </source>
</evidence>
<dbReference type="PROSITE" id="PS50887">
    <property type="entry name" value="GGDEF"/>
    <property type="match status" value="1"/>
</dbReference>
<dbReference type="PROSITE" id="PS50883">
    <property type="entry name" value="EAL"/>
    <property type="match status" value="1"/>
</dbReference>
<evidence type="ECO:0000313" key="5">
    <source>
        <dbReference type="EMBL" id="BBN99807.1"/>
    </source>
</evidence>
<feature type="domain" description="GGDEF" evidence="4">
    <location>
        <begin position="295"/>
        <end position="427"/>
    </location>
</feature>
<dbReference type="PROSITE" id="PS50113">
    <property type="entry name" value="PAC"/>
    <property type="match status" value="1"/>
</dbReference>
<dbReference type="Pfam" id="PF00563">
    <property type="entry name" value="EAL"/>
    <property type="match status" value="1"/>
</dbReference>
<evidence type="ECO:0000259" key="4">
    <source>
        <dbReference type="PROSITE" id="PS50887"/>
    </source>
</evidence>
<dbReference type="SMART" id="SM00052">
    <property type="entry name" value="EAL"/>
    <property type="match status" value="1"/>
</dbReference>
<dbReference type="SUPFAM" id="SSF55785">
    <property type="entry name" value="PYP-like sensor domain (PAS domain)"/>
    <property type="match status" value="2"/>
</dbReference>
<evidence type="ECO:0000313" key="7">
    <source>
        <dbReference type="Proteomes" id="UP000285882"/>
    </source>
</evidence>
<dbReference type="InterPro" id="IPR000700">
    <property type="entry name" value="PAS-assoc_C"/>
</dbReference>
<dbReference type="InterPro" id="IPR000014">
    <property type="entry name" value="PAS"/>
</dbReference>
<evidence type="ECO:0000313" key="6">
    <source>
        <dbReference type="EMBL" id="QAA23383.1"/>
    </source>
</evidence>
<protein>
    <recommendedName>
        <fullName evidence="9">GGDEF domain-containing protein</fullName>
    </recommendedName>
</protein>
<dbReference type="SMART" id="SM00267">
    <property type="entry name" value="GGDEF"/>
    <property type="match status" value="1"/>
</dbReference>
<dbReference type="SMART" id="SM00091">
    <property type="entry name" value="PAS"/>
    <property type="match status" value="2"/>
</dbReference>
<dbReference type="SUPFAM" id="SSF141868">
    <property type="entry name" value="EAL domain-like"/>
    <property type="match status" value="1"/>
</dbReference>
<reference evidence="6 7" key="1">
    <citation type="submission" date="2018-01" db="EMBL/GenBank/DDBJ databases">
        <title>Complete genome sequencing of Sporolactobacillus terrae DLG3.</title>
        <authorList>
            <person name="Nam Y.-D."/>
            <person name="Kang J."/>
            <person name="Chung W.-H."/>
        </authorList>
    </citation>
    <scope>NUCLEOTIDE SEQUENCE [LARGE SCALE GENOMIC DNA]</scope>
    <source>
        <strain evidence="6 7">DLG3</strain>
    </source>
</reference>